<evidence type="ECO:0000313" key="1">
    <source>
        <dbReference type="EMBL" id="MDO7849226.1"/>
    </source>
</evidence>
<evidence type="ECO:0000313" key="2">
    <source>
        <dbReference type="Proteomes" id="UP001167796"/>
    </source>
</evidence>
<organism evidence="1 2">
    <name type="scientific">Hymenobacter mellowenesis</name>
    <dbReference type="NCBI Taxonomy" id="3063995"/>
    <lineage>
        <taxon>Bacteria</taxon>
        <taxon>Pseudomonadati</taxon>
        <taxon>Bacteroidota</taxon>
        <taxon>Cytophagia</taxon>
        <taxon>Cytophagales</taxon>
        <taxon>Hymenobacteraceae</taxon>
        <taxon>Hymenobacter</taxon>
    </lineage>
</organism>
<name>A0ABT9AHA5_9BACT</name>
<accession>A0ABT9AHA5</accession>
<comment type="caution">
    <text evidence="1">The sequence shown here is derived from an EMBL/GenBank/DDBJ whole genome shotgun (WGS) entry which is preliminary data.</text>
</comment>
<gene>
    <name evidence="1" type="ORF">Q5H92_22875</name>
</gene>
<dbReference type="Proteomes" id="UP001167796">
    <property type="component" value="Unassembled WGS sequence"/>
</dbReference>
<proteinExistence type="predicted"/>
<keyword evidence="2" id="KW-1185">Reference proteome</keyword>
<reference evidence="1" key="1">
    <citation type="submission" date="2023-07" db="EMBL/GenBank/DDBJ databases">
        <authorList>
            <person name="Kim M.K."/>
        </authorList>
    </citation>
    <scope>NUCLEOTIDE SEQUENCE</scope>
    <source>
        <strain evidence="1">M29</strain>
    </source>
</reference>
<protein>
    <submittedName>
        <fullName evidence="1">Uncharacterized protein</fullName>
    </submittedName>
</protein>
<dbReference type="RefSeq" id="WP_305013894.1">
    <property type="nucleotide sequence ID" value="NZ_JAUQSX010000015.1"/>
</dbReference>
<dbReference type="EMBL" id="JAUQSX010000015">
    <property type="protein sequence ID" value="MDO7849226.1"/>
    <property type="molecule type" value="Genomic_DNA"/>
</dbReference>
<sequence length="189" mass="20353">MPLDFEDIEGTAGQDNTAGIQQNIYLVDFKDVLTHPTFPKIEDGTDLASLATVTSNLVLKPTKKAHQLYCTLEAGAATSDSQGELDGMSFKNGLKFLIPGNKANADGFVRLAKNGSFYLIYFEQDGTVRILGHPGYPAKMASAPGTSGEKTSDRKGRTITFQSVWSGPAPVFEGKVMVDTVEQVLVYLA</sequence>